<evidence type="ECO:0000256" key="1">
    <source>
        <dbReference type="SAM" id="SignalP"/>
    </source>
</evidence>
<organism evidence="2 3">
    <name type="scientific">Chryseolinea serpens</name>
    <dbReference type="NCBI Taxonomy" id="947013"/>
    <lineage>
        <taxon>Bacteria</taxon>
        <taxon>Pseudomonadati</taxon>
        <taxon>Bacteroidota</taxon>
        <taxon>Cytophagia</taxon>
        <taxon>Cytophagales</taxon>
        <taxon>Fulvivirgaceae</taxon>
        <taxon>Chryseolinea</taxon>
    </lineage>
</organism>
<evidence type="ECO:0000313" key="2">
    <source>
        <dbReference type="EMBL" id="SHH20999.1"/>
    </source>
</evidence>
<dbReference type="Proteomes" id="UP000184212">
    <property type="component" value="Unassembled WGS sequence"/>
</dbReference>
<dbReference type="SUPFAM" id="SSF117281">
    <property type="entry name" value="Kelch motif"/>
    <property type="match status" value="1"/>
</dbReference>
<accession>A0A1M5R4U5</accession>
<sequence length="418" mass="45698">MMKKVVFLFAIALAFSCSNDDSPAGGGCSSQLTSLNLEGGTVYTGEILSFPKPAPCISQNLKVLVNGKEVALTVVDSEVSFTVPPIAESTATFTIQGGGSEVYAGPVSVVKAYGTWKAVAPFPADGRGRMVGFGTSTDGYLFGGAAYLGTGFQSYDELYKYNAADNAWTLANSAPAFSKTNEALVGNDVFLDGAKYSIADNTLSPLSFLPYLGEGSTYWDTHLFSNQGNVYAISDINQNLIMIHHYDPVEKAWSIVKQLTYLDNGQPNYFQFDFAIEQNGMTYIGILQLNRNTTEVWAFDGTANTFTKVTSVSTEMDGSTQSLKHLFTLNKLAYFMEEGESSQDLNGKVDIIHAHEYFFVYNFETNAWRKIKTEWPQSMHGASSFNIGNRGFAGLGAREGTTTGFIYQRPFFEFVPEP</sequence>
<feature type="chain" id="PRO_5012229137" evidence="1">
    <location>
        <begin position="20"/>
        <end position="418"/>
    </location>
</feature>
<proteinExistence type="predicted"/>
<dbReference type="PROSITE" id="PS51257">
    <property type="entry name" value="PROKAR_LIPOPROTEIN"/>
    <property type="match status" value="1"/>
</dbReference>
<dbReference type="EMBL" id="FQWQ01000002">
    <property type="protein sequence ID" value="SHH20999.1"/>
    <property type="molecule type" value="Genomic_DNA"/>
</dbReference>
<keyword evidence="1" id="KW-0732">Signal</keyword>
<protein>
    <submittedName>
        <fullName evidence="2">Galactose oxidase, central domain</fullName>
    </submittedName>
</protein>
<dbReference type="InterPro" id="IPR015915">
    <property type="entry name" value="Kelch-typ_b-propeller"/>
</dbReference>
<feature type="signal peptide" evidence="1">
    <location>
        <begin position="1"/>
        <end position="19"/>
    </location>
</feature>
<evidence type="ECO:0000313" key="3">
    <source>
        <dbReference type="Proteomes" id="UP000184212"/>
    </source>
</evidence>
<gene>
    <name evidence="2" type="ORF">SAMN04488109_3178</name>
</gene>
<dbReference type="Gene3D" id="2.120.10.80">
    <property type="entry name" value="Kelch-type beta propeller"/>
    <property type="match status" value="1"/>
</dbReference>
<name>A0A1M5R4U5_9BACT</name>
<reference evidence="2 3" key="1">
    <citation type="submission" date="2016-11" db="EMBL/GenBank/DDBJ databases">
        <authorList>
            <person name="Jaros S."/>
            <person name="Januszkiewicz K."/>
            <person name="Wedrychowicz H."/>
        </authorList>
    </citation>
    <scope>NUCLEOTIDE SEQUENCE [LARGE SCALE GENOMIC DNA]</scope>
    <source>
        <strain evidence="2 3">DSM 24574</strain>
    </source>
</reference>
<dbReference type="AlphaFoldDB" id="A0A1M5R4U5"/>
<keyword evidence="3" id="KW-1185">Reference proteome</keyword>